<dbReference type="Proteomes" id="UP000777438">
    <property type="component" value="Unassembled WGS sequence"/>
</dbReference>
<dbReference type="SMART" id="SM00674">
    <property type="entry name" value="CENPB"/>
    <property type="match status" value="1"/>
</dbReference>
<feature type="compositionally biased region" description="Polar residues" evidence="3">
    <location>
        <begin position="335"/>
        <end position="364"/>
    </location>
</feature>
<feature type="region of interest" description="Disordered" evidence="3">
    <location>
        <begin position="92"/>
        <end position="143"/>
    </location>
</feature>
<feature type="region of interest" description="Disordered" evidence="3">
    <location>
        <begin position="438"/>
        <end position="492"/>
    </location>
</feature>
<sequence length="559" mass="61271">MNNVSGTSTMGHDTTMATTNGYGSDTWSSLSPYSQSPYNNSPLTEYNNFGAYVSHGLPSESISRMPPPPTQPHQMMHTAPPMAHHQLPMLNTTWPSQLTNPSPSGSYQAPHSAPPLSMPPVTSAPPVADPPRLPAQHEKSRKTLTTEQKRAMCQFHEDNPGTRQADIGARFGVERSTVSKVLRQRDQYLKRDEPDLAALKRAKQKHPDFDRTLSNYVRRQQQRGFEVSDDEILEQARLFAHASGNQENIMNNLTTTWLQKFKQKHGIGANKLMRRASEPNIPDSARMTKLITRTDKYSPSSPTTQLSPLSGSRSDEEAHADGLGFDFGYKHPDSHNSTTSLASDIRTDTNNSSFSGTMSPTGPFTFSPDPNVGGGFPMDQLRGNDFQQQGREKRSNTFPSLNMDYVNQMATEPTSRNQPSSTAPSSALDSPALELAPPFALDTGISSPPRPLRRSSSNSSMTARSVTTSVAASGISNTPIESSPVSPSPEDARRAAATLLSYIQHVGTFDTNEYKTIVRLTEKLHIQQRQTGRPSIGGLSRIPEGDVELPPMMAKMEPI</sequence>
<dbReference type="GO" id="GO:0005634">
    <property type="term" value="C:nucleus"/>
    <property type="evidence" value="ECO:0007669"/>
    <property type="project" value="TreeGrafter"/>
</dbReference>
<dbReference type="OrthoDB" id="9909311at2759"/>
<dbReference type="Pfam" id="PF03221">
    <property type="entry name" value="HTH_Tnp_Tc5"/>
    <property type="match status" value="1"/>
</dbReference>
<dbReference type="InterPro" id="IPR007889">
    <property type="entry name" value="HTH_Psq"/>
</dbReference>
<dbReference type="Pfam" id="PF04218">
    <property type="entry name" value="CENP-B_N"/>
    <property type="match status" value="1"/>
</dbReference>
<feature type="compositionally biased region" description="Low complexity" evidence="3">
    <location>
        <begin position="298"/>
        <end position="312"/>
    </location>
</feature>
<evidence type="ECO:0000256" key="2">
    <source>
        <dbReference type="ARBA" id="ARBA00023242"/>
    </source>
</evidence>
<dbReference type="Gene3D" id="1.10.10.60">
    <property type="entry name" value="Homeodomain-like"/>
    <property type="match status" value="2"/>
</dbReference>
<evidence type="ECO:0000256" key="3">
    <source>
        <dbReference type="SAM" id="MobiDB-lite"/>
    </source>
</evidence>
<evidence type="ECO:0000313" key="5">
    <source>
        <dbReference type="EMBL" id="KAH6896554.1"/>
    </source>
</evidence>
<evidence type="ECO:0000259" key="4">
    <source>
        <dbReference type="PROSITE" id="PS51253"/>
    </source>
</evidence>
<feature type="region of interest" description="Disordered" evidence="3">
    <location>
        <begin position="411"/>
        <end position="430"/>
    </location>
</feature>
<keyword evidence="1" id="KW-0238">DNA-binding</keyword>
<dbReference type="InterPro" id="IPR050863">
    <property type="entry name" value="CenT-Element_Derived"/>
</dbReference>
<dbReference type="EMBL" id="JAGPYM010000003">
    <property type="protein sequence ID" value="KAH6896554.1"/>
    <property type="molecule type" value="Genomic_DNA"/>
</dbReference>
<comment type="caution">
    <text evidence="5">The sequence shown here is derived from an EMBL/GenBank/DDBJ whole genome shotgun (WGS) entry which is preliminary data.</text>
</comment>
<evidence type="ECO:0000313" key="6">
    <source>
        <dbReference type="Proteomes" id="UP000777438"/>
    </source>
</evidence>
<feature type="domain" description="HTH CENPB-type" evidence="4">
    <location>
        <begin position="197"/>
        <end position="271"/>
    </location>
</feature>
<name>A0A9P8WGN0_9HYPO</name>
<feature type="compositionally biased region" description="Polar residues" evidence="3">
    <location>
        <begin position="411"/>
        <end position="428"/>
    </location>
</feature>
<dbReference type="GO" id="GO:0003677">
    <property type="term" value="F:DNA binding"/>
    <property type="evidence" value="ECO:0007669"/>
    <property type="project" value="UniProtKB-KW"/>
</dbReference>
<evidence type="ECO:0000256" key="1">
    <source>
        <dbReference type="ARBA" id="ARBA00023125"/>
    </source>
</evidence>
<dbReference type="PROSITE" id="PS51253">
    <property type="entry name" value="HTH_CENPB"/>
    <property type="match status" value="1"/>
</dbReference>
<feature type="region of interest" description="Disordered" evidence="3">
    <location>
        <begin position="291"/>
        <end position="402"/>
    </location>
</feature>
<reference evidence="5 6" key="1">
    <citation type="journal article" date="2021" name="Nat. Commun.">
        <title>Genetic determinants of endophytism in the Arabidopsis root mycobiome.</title>
        <authorList>
            <person name="Mesny F."/>
            <person name="Miyauchi S."/>
            <person name="Thiergart T."/>
            <person name="Pickel B."/>
            <person name="Atanasova L."/>
            <person name="Karlsson M."/>
            <person name="Huettel B."/>
            <person name="Barry K.W."/>
            <person name="Haridas S."/>
            <person name="Chen C."/>
            <person name="Bauer D."/>
            <person name="Andreopoulos W."/>
            <person name="Pangilinan J."/>
            <person name="LaButti K."/>
            <person name="Riley R."/>
            <person name="Lipzen A."/>
            <person name="Clum A."/>
            <person name="Drula E."/>
            <person name="Henrissat B."/>
            <person name="Kohler A."/>
            <person name="Grigoriev I.V."/>
            <person name="Martin F.M."/>
            <person name="Hacquard S."/>
        </authorList>
    </citation>
    <scope>NUCLEOTIDE SEQUENCE [LARGE SCALE GENOMIC DNA]</scope>
    <source>
        <strain evidence="5 6">MPI-CAGE-CH-0241</strain>
    </source>
</reference>
<protein>
    <recommendedName>
        <fullName evidence="4">HTH CENPB-type domain-containing protein</fullName>
    </recommendedName>
</protein>
<dbReference type="AlphaFoldDB" id="A0A9P8WGN0"/>
<gene>
    <name evidence="5" type="ORF">B0T10DRAFT_396003</name>
</gene>
<feature type="compositionally biased region" description="Low complexity" evidence="3">
    <location>
        <begin position="479"/>
        <end position="489"/>
    </location>
</feature>
<dbReference type="InterPro" id="IPR006600">
    <property type="entry name" value="HTH_CenpB_DNA-bd_dom"/>
</dbReference>
<dbReference type="InterPro" id="IPR009057">
    <property type="entry name" value="Homeodomain-like_sf"/>
</dbReference>
<accession>A0A9P8WGN0</accession>
<feature type="compositionally biased region" description="Polar residues" evidence="3">
    <location>
        <begin position="92"/>
        <end position="109"/>
    </location>
</feature>
<dbReference type="PANTHER" id="PTHR19303">
    <property type="entry name" value="TRANSPOSON"/>
    <property type="match status" value="1"/>
</dbReference>
<keyword evidence="2" id="KW-0539">Nucleus</keyword>
<feature type="compositionally biased region" description="Polar residues" evidence="3">
    <location>
        <begin position="461"/>
        <end position="478"/>
    </location>
</feature>
<proteinExistence type="predicted"/>
<keyword evidence="6" id="KW-1185">Reference proteome</keyword>
<dbReference type="SUPFAM" id="SSF46689">
    <property type="entry name" value="Homeodomain-like"/>
    <property type="match status" value="2"/>
</dbReference>
<organism evidence="5 6">
    <name type="scientific">Thelonectria olida</name>
    <dbReference type="NCBI Taxonomy" id="1576542"/>
    <lineage>
        <taxon>Eukaryota</taxon>
        <taxon>Fungi</taxon>
        <taxon>Dikarya</taxon>
        <taxon>Ascomycota</taxon>
        <taxon>Pezizomycotina</taxon>
        <taxon>Sordariomycetes</taxon>
        <taxon>Hypocreomycetidae</taxon>
        <taxon>Hypocreales</taxon>
        <taxon>Nectriaceae</taxon>
        <taxon>Thelonectria</taxon>
    </lineage>
</organism>
<dbReference type="PANTHER" id="PTHR19303:SF70">
    <property type="entry name" value="HTH CENPB-TYPE DOMAIN-CONTAINING PROTEIN"/>
    <property type="match status" value="1"/>
</dbReference>